<dbReference type="EMBL" id="SMOL01000553">
    <property type="protein sequence ID" value="KAB2609303.1"/>
    <property type="molecule type" value="Genomic_DNA"/>
</dbReference>
<accession>A0A5N5G1Q8</accession>
<comment type="caution">
    <text evidence="2">The sequence shown here is derived from an EMBL/GenBank/DDBJ whole genome shotgun (WGS) entry which is preliminary data.</text>
</comment>
<sequence length="140" mass="15940">MKSFELLAQSMVIIEELDGDEDDQCNLIKERPVQVNRGKAKLAIEYPVSGLGAKCSMPSQCVTQAIKEVPDEKGDAVVGEEYVDVCYFMYLEIYGHLIQPMNEMSMWEIIDNPPIQPLLYTRQPGRSKKKRNKEAAEKEK</sequence>
<gene>
    <name evidence="2" type="ORF">D8674_012471</name>
</gene>
<evidence type="ECO:0000313" key="3">
    <source>
        <dbReference type="Proteomes" id="UP000327157"/>
    </source>
</evidence>
<keyword evidence="3" id="KW-1185">Reference proteome</keyword>
<feature type="region of interest" description="Disordered" evidence="1">
    <location>
        <begin position="118"/>
        <end position="140"/>
    </location>
</feature>
<name>A0A5N5G1Q8_9ROSA</name>
<evidence type="ECO:0000313" key="2">
    <source>
        <dbReference type="EMBL" id="KAB2609303.1"/>
    </source>
</evidence>
<proteinExistence type="predicted"/>
<protein>
    <submittedName>
        <fullName evidence="2">Uncharacterized protein</fullName>
    </submittedName>
</protein>
<reference evidence="2 3" key="3">
    <citation type="submission" date="2019-11" db="EMBL/GenBank/DDBJ databases">
        <title>A de novo genome assembly of a pear dwarfing rootstock.</title>
        <authorList>
            <person name="Wang F."/>
            <person name="Wang J."/>
            <person name="Li S."/>
            <person name="Zhang Y."/>
            <person name="Fang M."/>
            <person name="Ma L."/>
            <person name="Zhao Y."/>
            <person name="Jiang S."/>
        </authorList>
    </citation>
    <scope>NUCLEOTIDE SEQUENCE [LARGE SCALE GENOMIC DNA]</scope>
    <source>
        <strain evidence="2">S2</strain>
        <tissue evidence="2">Leaf</tissue>
    </source>
</reference>
<organism evidence="2 3">
    <name type="scientific">Pyrus ussuriensis x Pyrus communis</name>
    <dbReference type="NCBI Taxonomy" id="2448454"/>
    <lineage>
        <taxon>Eukaryota</taxon>
        <taxon>Viridiplantae</taxon>
        <taxon>Streptophyta</taxon>
        <taxon>Embryophyta</taxon>
        <taxon>Tracheophyta</taxon>
        <taxon>Spermatophyta</taxon>
        <taxon>Magnoliopsida</taxon>
        <taxon>eudicotyledons</taxon>
        <taxon>Gunneridae</taxon>
        <taxon>Pentapetalae</taxon>
        <taxon>rosids</taxon>
        <taxon>fabids</taxon>
        <taxon>Rosales</taxon>
        <taxon>Rosaceae</taxon>
        <taxon>Amygdaloideae</taxon>
        <taxon>Maleae</taxon>
        <taxon>Pyrus</taxon>
    </lineage>
</organism>
<reference evidence="3" key="2">
    <citation type="submission" date="2019-10" db="EMBL/GenBank/DDBJ databases">
        <title>A de novo genome assembly of a pear dwarfing rootstock.</title>
        <authorList>
            <person name="Wang F."/>
            <person name="Wang J."/>
            <person name="Li S."/>
            <person name="Zhang Y."/>
            <person name="Fang M."/>
            <person name="Ma L."/>
            <person name="Zhao Y."/>
            <person name="Jiang S."/>
        </authorList>
    </citation>
    <scope>NUCLEOTIDE SEQUENCE [LARGE SCALE GENOMIC DNA]</scope>
</reference>
<dbReference type="AlphaFoldDB" id="A0A5N5G1Q8"/>
<dbReference type="Proteomes" id="UP000327157">
    <property type="component" value="Chromosome 14"/>
</dbReference>
<reference evidence="2 3" key="1">
    <citation type="submission" date="2019-09" db="EMBL/GenBank/DDBJ databases">
        <authorList>
            <person name="Ou C."/>
        </authorList>
    </citation>
    <scope>NUCLEOTIDE SEQUENCE [LARGE SCALE GENOMIC DNA]</scope>
    <source>
        <strain evidence="2">S2</strain>
        <tissue evidence="2">Leaf</tissue>
    </source>
</reference>
<evidence type="ECO:0000256" key="1">
    <source>
        <dbReference type="SAM" id="MobiDB-lite"/>
    </source>
</evidence>